<dbReference type="AlphaFoldDB" id="A0A0L6JU49"/>
<comment type="caution">
    <text evidence="4">The sequence shown here is derived from an EMBL/GenBank/DDBJ whole genome shotgun (WGS) entry which is preliminary data.</text>
</comment>
<accession>A0A0L6JU49</accession>
<feature type="domain" description="SLH" evidence="3">
    <location>
        <begin position="515"/>
        <end position="572"/>
    </location>
</feature>
<dbReference type="STRING" id="398512.Bccel_4508"/>
<proteinExistence type="predicted"/>
<dbReference type="Pfam" id="PF00395">
    <property type="entry name" value="SLH"/>
    <property type="match status" value="1"/>
</dbReference>
<dbReference type="EMBL" id="LGTC01000001">
    <property type="protein sequence ID" value="KNY29234.1"/>
    <property type="molecule type" value="Genomic_DNA"/>
</dbReference>
<keyword evidence="1" id="KW-0677">Repeat</keyword>
<dbReference type="Proteomes" id="UP000036923">
    <property type="component" value="Unassembled WGS sequence"/>
</dbReference>
<dbReference type="InterPro" id="IPR001119">
    <property type="entry name" value="SLH_dom"/>
</dbReference>
<evidence type="ECO:0000313" key="4">
    <source>
        <dbReference type="EMBL" id="KNY29234.1"/>
    </source>
</evidence>
<protein>
    <submittedName>
        <fullName evidence="4">S-layer domain-containing protein</fullName>
    </submittedName>
</protein>
<organism evidence="4 5">
    <name type="scientific">Pseudobacteroides cellulosolvens ATCC 35603 = DSM 2933</name>
    <dbReference type="NCBI Taxonomy" id="398512"/>
    <lineage>
        <taxon>Bacteria</taxon>
        <taxon>Bacillati</taxon>
        <taxon>Bacillota</taxon>
        <taxon>Clostridia</taxon>
        <taxon>Eubacteriales</taxon>
        <taxon>Oscillospiraceae</taxon>
        <taxon>Pseudobacteroides</taxon>
    </lineage>
</organism>
<name>A0A0L6JU49_9FIRM</name>
<evidence type="ECO:0000313" key="5">
    <source>
        <dbReference type="Proteomes" id="UP000036923"/>
    </source>
</evidence>
<evidence type="ECO:0000256" key="2">
    <source>
        <dbReference type="SAM" id="MobiDB-lite"/>
    </source>
</evidence>
<feature type="compositionally biased region" description="Low complexity" evidence="2">
    <location>
        <begin position="149"/>
        <end position="176"/>
    </location>
</feature>
<dbReference type="PROSITE" id="PS51272">
    <property type="entry name" value="SLH"/>
    <property type="match status" value="1"/>
</dbReference>
<sequence length="572" mass="61830">MFATQFDRGDFTISSFDMWSKTRYLTSMDTIVTGTATGWQPNWHYSPLGHAKKIQITFTAGDPTMQLAVVLMDGYVTNGRVVPTGSSAKYYTVQSGQALEVINSSNSGMVFLSPLYAPANTEQKSGQYITSNWRVDTQVLELQAPPTPIATNTPTTAPTATPTLAPTNTATPTNTPIPVPEWTGEFRTQDPNTPAPAPEWIGEVIDGVYYPSANYTTAKFPNHVIFTYNGTGEFGVPATDVNPNAFTGMDAIGAVMKFDYNTNGNCYGVTFKFPIDNKDIADNVICYLNDNNQWTKLNTVVETFNNKLYAVATLPTNLISPYMLSVSKSFTSGVFKNSTVPTPVSTPVPTPTTAPVVPVVPVAPIVPIALPPVIEAPVVALSPTPTNTPVNTPVNTPTTVATSTPVSTPTNVPTSTPTATPTIVAVNISANTQPVKVELKQIINTNTLPENNTKTVENIQKTIQTVTTTDIQKATEKLPDIKQHWGQDITREQMTAIIVRAITLKNKTAIEMNKPITITDYQKIDSQYKDSIVYAYMLGITSGMGNGTFAPKSTATRAQASVLIVKLIDKLR</sequence>
<dbReference type="PATRIC" id="fig|398512.5.peg.4725"/>
<dbReference type="RefSeq" id="WP_036944402.1">
    <property type="nucleotide sequence ID" value="NZ_JQKC01000028.1"/>
</dbReference>
<keyword evidence="5" id="KW-1185">Reference proteome</keyword>
<feature type="region of interest" description="Disordered" evidence="2">
    <location>
        <begin position="147"/>
        <end position="182"/>
    </location>
</feature>
<evidence type="ECO:0000259" key="3">
    <source>
        <dbReference type="PROSITE" id="PS51272"/>
    </source>
</evidence>
<gene>
    <name evidence="4" type="ORF">Bccel_4508</name>
</gene>
<evidence type="ECO:0000256" key="1">
    <source>
        <dbReference type="ARBA" id="ARBA00022737"/>
    </source>
</evidence>
<dbReference type="OrthoDB" id="174569at2"/>
<feature type="region of interest" description="Disordered" evidence="2">
    <location>
        <begin position="389"/>
        <end position="416"/>
    </location>
</feature>
<reference evidence="5" key="1">
    <citation type="submission" date="2015-07" db="EMBL/GenBank/DDBJ databases">
        <title>Near-Complete Genome Sequence of the Cellulolytic Bacterium Bacteroides (Pseudobacteroides) cellulosolvens ATCC 35603.</title>
        <authorList>
            <person name="Dassa B."/>
            <person name="Utturkar S.M."/>
            <person name="Klingeman D.M."/>
            <person name="Hurt R.A."/>
            <person name="Keller M."/>
            <person name="Xu J."/>
            <person name="Reddy Y.H.K."/>
            <person name="Borovok I."/>
            <person name="Grinberg I.R."/>
            <person name="Lamed R."/>
            <person name="Zhivin O."/>
            <person name="Bayer E.A."/>
            <person name="Brown S.D."/>
        </authorList>
    </citation>
    <scope>NUCLEOTIDE SEQUENCE [LARGE SCALE GENOMIC DNA]</scope>
    <source>
        <strain evidence="5">DSM 2933</strain>
    </source>
</reference>